<dbReference type="AlphaFoldDB" id="A0A6A6F218"/>
<protein>
    <recommendedName>
        <fullName evidence="1">CN hydrolase domain-containing protein</fullName>
    </recommendedName>
</protein>
<dbReference type="GO" id="GO:0070773">
    <property type="term" value="F:protein-N-terminal glutamine amidohydrolase activity"/>
    <property type="evidence" value="ECO:0007669"/>
    <property type="project" value="InterPro"/>
</dbReference>
<dbReference type="InterPro" id="IPR039703">
    <property type="entry name" value="Nta1"/>
</dbReference>
<dbReference type="EMBL" id="ML992693">
    <property type="protein sequence ID" value="KAF2208518.1"/>
    <property type="molecule type" value="Genomic_DNA"/>
</dbReference>
<dbReference type="GO" id="GO:0008418">
    <property type="term" value="F:protein-N-terminal asparagine amidohydrolase activity"/>
    <property type="evidence" value="ECO:0007669"/>
    <property type="project" value="InterPro"/>
</dbReference>
<dbReference type="PANTHER" id="PTHR11750">
    <property type="entry name" value="PROTEIN N-TERMINAL AMIDASE"/>
    <property type="match status" value="1"/>
</dbReference>
<evidence type="ECO:0000259" key="1">
    <source>
        <dbReference type="PROSITE" id="PS50263"/>
    </source>
</evidence>
<sequence>MKVAILQFNPRLGEVEANIKHADDLLSKCTVNLDLLVLPEMAFTGYNFPTVDAITPYLEPTTSGPSTQWAIKTAQERQCHVIVGYPETTSPTPADPPGSVPQNFNATVTISPTGKVIATYRKSFLYYTDETWATEGFRATPLGIPFYASHLPALGQVGHGICMDINPYRFESPWTNYEFATTMLKNQCRLVILSMAWLTRLTPEDTETSPDSPDMETVAYWLERFWPFVDSAPQEPIVVVFANRCGSEGSGKGTMKMEHGEAIELGDRVAYAGSSCVMRFQDGTVKLWERIDGRGKGDVGLLGKGEETVLVVDTGMQASFLLQQKGGAA</sequence>
<dbReference type="OrthoDB" id="201515at2759"/>
<dbReference type="Proteomes" id="UP000799539">
    <property type="component" value="Unassembled WGS sequence"/>
</dbReference>
<evidence type="ECO:0000313" key="3">
    <source>
        <dbReference type="Proteomes" id="UP000799539"/>
    </source>
</evidence>
<name>A0A6A6F218_9PEZI</name>
<reference evidence="2" key="1">
    <citation type="journal article" date="2020" name="Stud. Mycol.">
        <title>101 Dothideomycetes genomes: a test case for predicting lifestyles and emergence of pathogens.</title>
        <authorList>
            <person name="Haridas S."/>
            <person name="Albert R."/>
            <person name="Binder M."/>
            <person name="Bloem J."/>
            <person name="Labutti K."/>
            <person name="Salamov A."/>
            <person name="Andreopoulos B."/>
            <person name="Baker S."/>
            <person name="Barry K."/>
            <person name="Bills G."/>
            <person name="Bluhm B."/>
            <person name="Cannon C."/>
            <person name="Castanera R."/>
            <person name="Culley D."/>
            <person name="Daum C."/>
            <person name="Ezra D."/>
            <person name="Gonzalez J."/>
            <person name="Henrissat B."/>
            <person name="Kuo A."/>
            <person name="Liang C."/>
            <person name="Lipzen A."/>
            <person name="Lutzoni F."/>
            <person name="Magnuson J."/>
            <person name="Mondo S."/>
            <person name="Nolan M."/>
            <person name="Ohm R."/>
            <person name="Pangilinan J."/>
            <person name="Park H.-J."/>
            <person name="Ramirez L."/>
            <person name="Alfaro M."/>
            <person name="Sun H."/>
            <person name="Tritt A."/>
            <person name="Yoshinaga Y."/>
            <person name="Zwiers L.-H."/>
            <person name="Turgeon B."/>
            <person name="Goodwin S."/>
            <person name="Spatafora J."/>
            <person name="Crous P."/>
            <person name="Grigoriev I."/>
        </authorList>
    </citation>
    <scope>NUCLEOTIDE SEQUENCE</scope>
    <source>
        <strain evidence="2">SCOH1-5</strain>
    </source>
</reference>
<feature type="domain" description="CN hydrolase" evidence="1">
    <location>
        <begin position="1"/>
        <end position="316"/>
    </location>
</feature>
<gene>
    <name evidence="2" type="ORF">CERZMDRAFT_48947</name>
</gene>
<dbReference type="Pfam" id="PF00795">
    <property type="entry name" value="CN_hydrolase"/>
    <property type="match status" value="1"/>
</dbReference>
<dbReference type="InterPro" id="IPR036526">
    <property type="entry name" value="C-N_Hydrolase_sf"/>
</dbReference>
<dbReference type="GO" id="GO:0030163">
    <property type="term" value="P:protein catabolic process"/>
    <property type="evidence" value="ECO:0007669"/>
    <property type="project" value="TreeGrafter"/>
</dbReference>
<dbReference type="PANTHER" id="PTHR11750:SF26">
    <property type="entry name" value="PROTEIN N-TERMINAL AMIDASE"/>
    <property type="match status" value="1"/>
</dbReference>
<dbReference type="Gene3D" id="3.60.110.10">
    <property type="entry name" value="Carbon-nitrogen hydrolase"/>
    <property type="match status" value="1"/>
</dbReference>
<organism evidence="2 3">
    <name type="scientific">Cercospora zeae-maydis SCOH1-5</name>
    <dbReference type="NCBI Taxonomy" id="717836"/>
    <lineage>
        <taxon>Eukaryota</taxon>
        <taxon>Fungi</taxon>
        <taxon>Dikarya</taxon>
        <taxon>Ascomycota</taxon>
        <taxon>Pezizomycotina</taxon>
        <taxon>Dothideomycetes</taxon>
        <taxon>Dothideomycetidae</taxon>
        <taxon>Mycosphaerellales</taxon>
        <taxon>Mycosphaerellaceae</taxon>
        <taxon>Cercospora</taxon>
    </lineage>
</organism>
<keyword evidence="3" id="KW-1185">Reference proteome</keyword>
<accession>A0A6A6F218</accession>
<dbReference type="PROSITE" id="PS50263">
    <property type="entry name" value="CN_HYDROLASE"/>
    <property type="match status" value="1"/>
</dbReference>
<dbReference type="SUPFAM" id="SSF56317">
    <property type="entry name" value="Carbon-nitrogen hydrolase"/>
    <property type="match status" value="1"/>
</dbReference>
<evidence type="ECO:0000313" key="2">
    <source>
        <dbReference type="EMBL" id="KAF2208518.1"/>
    </source>
</evidence>
<dbReference type="InterPro" id="IPR003010">
    <property type="entry name" value="C-N_Hydrolase"/>
</dbReference>
<proteinExistence type="predicted"/>